<protein>
    <submittedName>
        <fullName evidence="4">Alanine racemase</fullName>
        <ecNumber evidence="4">5.1.1.1</ecNumber>
    </submittedName>
</protein>
<dbReference type="InterPro" id="IPR029066">
    <property type="entry name" value="PLP-binding_barrel"/>
</dbReference>
<dbReference type="Gene3D" id="2.40.37.20">
    <property type="entry name" value="D-serine dehydratase-like domain"/>
    <property type="match status" value="1"/>
</dbReference>
<comment type="caution">
    <text evidence="4">The sequence shown here is derived from an EMBL/GenBank/DDBJ whole genome shotgun (WGS) entry which is preliminary data.</text>
</comment>
<evidence type="ECO:0000256" key="2">
    <source>
        <dbReference type="ARBA" id="ARBA00023239"/>
    </source>
</evidence>
<keyword evidence="4" id="KW-0413">Isomerase</keyword>
<dbReference type="Proteomes" id="UP001527882">
    <property type="component" value="Unassembled WGS sequence"/>
</dbReference>
<name>A0ABT4QKC6_9BACL</name>
<dbReference type="InterPro" id="IPR042208">
    <property type="entry name" value="D-ser_dehydrat-like_sf"/>
</dbReference>
<dbReference type="PANTHER" id="PTHR28004">
    <property type="entry name" value="ZGC:162816-RELATED"/>
    <property type="match status" value="1"/>
</dbReference>
<sequence length="362" mass="39934">MIETPYVIIDEQKMKKNIKKMAQIAQKNGVHLRPHVKTHKIPEIAKMQIEEGAVGITVAKVSEAEVMAEGGLDNIFIAYPLVVESKIERAIALSKKINLIVAVDSMAGAKKLSELAKKYDHTLTVRLEVDTGLKRTGVLYDRAVELAIEINQLERLELTGIYTFRGAVFRGEPTLDLKSAGFEEGTLMVTLAERMREAGISIKDVSVGSTPTAEYAAQVEGITEIRPGTYVFYDKMQVNMGVCSLDECAASVVASVVSRPNETLLIVDGGTKMIATDARPNVFPTNLIGFGHINNYPEAVLERTTEEHGMVKLEGKEEIQVGDTLEIIPNHICTTINLHDHVYMKNEQEIRKIIVAARGKLH</sequence>
<dbReference type="InterPro" id="IPR026956">
    <property type="entry name" value="D-ser_dehydrat-like_dom"/>
</dbReference>
<dbReference type="RefSeq" id="WP_269885856.1">
    <property type="nucleotide sequence ID" value="NZ_JAQAGZ010000035.1"/>
</dbReference>
<evidence type="ECO:0000259" key="3">
    <source>
        <dbReference type="SMART" id="SM01119"/>
    </source>
</evidence>
<evidence type="ECO:0000313" key="4">
    <source>
        <dbReference type="EMBL" id="MCZ8517328.1"/>
    </source>
</evidence>
<feature type="domain" description="D-serine dehydratase-like" evidence="3">
    <location>
        <begin position="249"/>
        <end position="346"/>
    </location>
</feature>
<proteinExistence type="inferred from homology"/>
<keyword evidence="5" id="KW-1185">Reference proteome</keyword>
<comment type="similarity">
    <text evidence="1">Belongs to the DSD1 family.</text>
</comment>
<keyword evidence="2" id="KW-0456">Lyase</keyword>
<evidence type="ECO:0000256" key="1">
    <source>
        <dbReference type="ARBA" id="ARBA00005323"/>
    </source>
</evidence>
<dbReference type="Pfam" id="PF01168">
    <property type="entry name" value="Ala_racemase_N"/>
    <property type="match status" value="1"/>
</dbReference>
<dbReference type="Gene3D" id="3.20.20.10">
    <property type="entry name" value="Alanine racemase"/>
    <property type="match status" value="1"/>
</dbReference>
<dbReference type="SUPFAM" id="SSF51419">
    <property type="entry name" value="PLP-binding barrel"/>
    <property type="match status" value="1"/>
</dbReference>
<dbReference type="EC" id="5.1.1.1" evidence="4"/>
<dbReference type="GO" id="GO:0008784">
    <property type="term" value="F:alanine racemase activity"/>
    <property type="evidence" value="ECO:0007669"/>
    <property type="project" value="UniProtKB-EC"/>
</dbReference>
<organism evidence="4 5">
    <name type="scientific">Paenibacillus gyeongsangnamensis</name>
    <dbReference type="NCBI Taxonomy" id="3388067"/>
    <lineage>
        <taxon>Bacteria</taxon>
        <taxon>Bacillati</taxon>
        <taxon>Bacillota</taxon>
        <taxon>Bacilli</taxon>
        <taxon>Bacillales</taxon>
        <taxon>Paenibacillaceae</taxon>
        <taxon>Paenibacillus</taxon>
    </lineage>
</organism>
<dbReference type="EMBL" id="JAQAGZ010000035">
    <property type="protein sequence ID" value="MCZ8517328.1"/>
    <property type="molecule type" value="Genomic_DNA"/>
</dbReference>
<dbReference type="SMART" id="SM01119">
    <property type="entry name" value="D-ser_dehydrat"/>
    <property type="match status" value="1"/>
</dbReference>
<dbReference type="Pfam" id="PF14031">
    <property type="entry name" value="D-ser_dehydrat"/>
    <property type="match status" value="1"/>
</dbReference>
<dbReference type="InterPro" id="IPR001608">
    <property type="entry name" value="Ala_racemase_N"/>
</dbReference>
<gene>
    <name evidence="4" type="ORF">O9H85_34265</name>
</gene>
<dbReference type="InterPro" id="IPR051466">
    <property type="entry name" value="D-amino_acid_metab_enzyme"/>
</dbReference>
<accession>A0ABT4QKC6</accession>
<dbReference type="PANTHER" id="PTHR28004:SF2">
    <property type="entry name" value="D-SERINE DEHYDRATASE"/>
    <property type="match status" value="1"/>
</dbReference>
<reference evidence="4 5" key="1">
    <citation type="submission" date="2022-12" db="EMBL/GenBank/DDBJ databases">
        <title>Draft genome sequence of Paenibacillus sp. dW9.</title>
        <authorList>
            <person name="Choi E.-W."/>
            <person name="Kim D.-U."/>
        </authorList>
    </citation>
    <scope>NUCLEOTIDE SEQUENCE [LARGE SCALE GENOMIC DNA]</scope>
    <source>
        <strain evidence="5">dW9</strain>
    </source>
</reference>
<evidence type="ECO:0000313" key="5">
    <source>
        <dbReference type="Proteomes" id="UP001527882"/>
    </source>
</evidence>